<sequence>MKENINVIHQGRGGYVEYRGSRYSICMESNGSFSILFPDGNVKNNSQAQLAGLKKL</sequence>
<reference evidence="1" key="1">
    <citation type="submission" date="2018-06" db="EMBL/GenBank/DDBJ databases">
        <authorList>
            <person name="Zhirakovskaya E."/>
        </authorList>
    </citation>
    <scope>NUCLEOTIDE SEQUENCE</scope>
</reference>
<dbReference type="EMBL" id="UOFJ01000274">
    <property type="protein sequence ID" value="VAW67474.1"/>
    <property type="molecule type" value="Genomic_DNA"/>
</dbReference>
<protein>
    <submittedName>
        <fullName evidence="1">Uncharacterized protein</fullName>
    </submittedName>
</protein>
<proteinExistence type="predicted"/>
<gene>
    <name evidence="1" type="ORF">MNBD_GAMMA10-1737</name>
</gene>
<dbReference type="AlphaFoldDB" id="A0A3B0YFB4"/>
<accession>A0A3B0YFB4</accession>
<evidence type="ECO:0000313" key="1">
    <source>
        <dbReference type="EMBL" id="VAW67474.1"/>
    </source>
</evidence>
<name>A0A3B0YFB4_9ZZZZ</name>
<organism evidence="1">
    <name type="scientific">hydrothermal vent metagenome</name>
    <dbReference type="NCBI Taxonomy" id="652676"/>
    <lineage>
        <taxon>unclassified sequences</taxon>
        <taxon>metagenomes</taxon>
        <taxon>ecological metagenomes</taxon>
    </lineage>
</organism>